<dbReference type="GO" id="GO:0030313">
    <property type="term" value="C:cell envelope"/>
    <property type="evidence" value="ECO:0007669"/>
    <property type="project" value="UniProtKB-SubCell"/>
</dbReference>
<feature type="domain" description="Thioredoxin" evidence="5">
    <location>
        <begin position="180"/>
        <end position="323"/>
    </location>
</feature>
<protein>
    <submittedName>
        <fullName evidence="6">TlpA family protein disulfide reductase</fullName>
    </submittedName>
</protein>
<keyword evidence="2" id="KW-0201">Cytochrome c-type biogenesis</keyword>
<evidence type="ECO:0000256" key="1">
    <source>
        <dbReference type="ARBA" id="ARBA00004196"/>
    </source>
</evidence>
<gene>
    <name evidence="6" type="ORF">FBD94_02355</name>
</gene>
<reference evidence="6 7" key="1">
    <citation type="submission" date="2019-04" db="EMBL/GenBank/DDBJ databases">
        <title>Pedobacter sp. RP-1-16 sp. nov., isolated from Arctic soil.</title>
        <authorList>
            <person name="Dahal R.H."/>
            <person name="Kim D.-U."/>
        </authorList>
    </citation>
    <scope>NUCLEOTIDE SEQUENCE [LARGE SCALE GENOMIC DNA]</scope>
    <source>
        <strain evidence="6 7">RP-1-16</strain>
    </source>
</reference>
<comment type="caution">
    <text evidence="6">The sequence shown here is derived from an EMBL/GenBank/DDBJ whole genome shotgun (WGS) entry which is preliminary data.</text>
</comment>
<comment type="subcellular location">
    <subcellularLocation>
        <location evidence="1">Cell envelope</location>
    </subcellularLocation>
</comment>
<proteinExistence type="predicted"/>
<accession>A0A4V5PDR6</accession>
<dbReference type="Pfam" id="PF08534">
    <property type="entry name" value="Redoxin"/>
    <property type="match status" value="1"/>
</dbReference>
<dbReference type="PROSITE" id="PS51352">
    <property type="entry name" value="THIOREDOXIN_2"/>
    <property type="match status" value="1"/>
</dbReference>
<dbReference type="CDD" id="cd02966">
    <property type="entry name" value="TlpA_like_family"/>
    <property type="match status" value="1"/>
</dbReference>
<dbReference type="SUPFAM" id="SSF52833">
    <property type="entry name" value="Thioredoxin-like"/>
    <property type="match status" value="1"/>
</dbReference>
<evidence type="ECO:0000313" key="7">
    <source>
        <dbReference type="Proteomes" id="UP000309594"/>
    </source>
</evidence>
<dbReference type="GO" id="GO:0016491">
    <property type="term" value="F:oxidoreductase activity"/>
    <property type="evidence" value="ECO:0007669"/>
    <property type="project" value="InterPro"/>
</dbReference>
<dbReference type="PANTHER" id="PTHR42852:SF6">
    <property type="entry name" value="THIOL:DISULFIDE INTERCHANGE PROTEIN DSBE"/>
    <property type="match status" value="1"/>
</dbReference>
<dbReference type="InterPro" id="IPR036249">
    <property type="entry name" value="Thioredoxin-like_sf"/>
</dbReference>
<name>A0A4V5PDR6_9SPHI</name>
<dbReference type="InterPro" id="IPR050553">
    <property type="entry name" value="Thioredoxin_ResA/DsbE_sf"/>
</dbReference>
<keyword evidence="3" id="KW-1015">Disulfide bond</keyword>
<dbReference type="Gene3D" id="3.40.30.10">
    <property type="entry name" value="Glutaredoxin"/>
    <property type="match status" value="1"/>
</dbReference>
<evidence type="ECO:0000256" key="4">
    <source>
        <dbReference type="ARBA" id="ARBA00023284"/>
    </source>
</evidence>
<organism evidence="6 7">
    <name type="scientific">Pedobacter hiemivivus</name>
    <dbReference type="NCBI Taxonomy" id="2530454"/>
    <lineage>
        <taxon>Bacteria</taxon>
        <taxon>Pseudomonadati</taxon>
        <taxon>Bacteroidota</taxon>
        <taxon>Sphingobacteriia</taxon>
        <taxon>Sphingobacteriales</taxon>
        <taxon>Sphingobacteriaceae</taxon>
        <taxon>Pedobacter</taxon>
    </lineage>
</organism>
<evidence type="ECO:0000313" key="6">
    <source>
        <dbReference type="EMBL" id="TKC65716.1"/>
    </source>
</evidence>
<dbReference type="AlphaFoldDB" id="A0A4V5PDR6"/>
<dbReference type="InterPro" id="IPR013740">
    <property type="entry name" value="Redoxin"/>
</dbReference>
<evidence type="ECO:0000259" key="5">
    <source>
        <dbReference type="PROSITE" id="PS51352"/>
    </source>
</evidence>
<sequence length="323" mass="36907">MFYSYNVLAHYQIYYGMDSVGMENFGKVVQEKRGEPNFYKLIDSAQKKAFPKRLSNDERKRLDDIIRKSTDLNDAALFKTSAAYRTWLNDYLKGVQRKKYLADTALGYGGDNVAMLKVIAAEISDPFIKEYLLYTFTGTVIKSVKNAGAKESAYKDFMAGTTNETYKKGIMEIYINYKNMSSNAVSPDFNYTDINGKLVSLKSLRGKYVYIDVWATWCGPCKAEIPFLTKIENDYHDKNIHFVSLSVDRMADKAKWISYVNDNKLQGIQLMADKDFSSDFVKKYNINSIPRFILIDPTGKIVSGDAKRPSDPALRKQFDSLLK</sequence>
<dbReference type="PANTHER" id="PTHR42852">
    <property type="entry name" value="THIOL:DISULFIDE INTERCHANGE PROTEIN DSBE"/>
    <property type="match status" value="1"/>
</dbReference>
<evidence type="ECO:0000256" key="3">
    <source>
        <dbReference type="ARBA" id="ARBA00023157"/>
    </source>
</evidence>
<keyword evidence="4" id="KW-0676">Redox-active center</keyword>
<dbReference type="InterPro" id="IPR013766">
    <property type="entry name" value="Thioredoxin_domain"/>
</dbReference>
<dbReference type="Proteomes" id="UP000309594">
    <property type="component" value="Unassembled WGS sequence"/>
</dbReference>
<evidence type="ECO:0000256" key="2">
    <source>
        <dbReference type="ARBA" id="ARBA00022748"/>
    </source>
</evidence>
<dbReference type="EMBL" id="SWDX01000001">
    <property type="protein sequence ID" value="TKC65716.1"/>
    <property type="molecule type" value="Genomic_DNA"/>
</dbReference>
<dbReference type="GO" id="GO:0017004">
    <property type="term" value="P:cytochrome complex assembly"/>
    <property type="evidence" value="ECO:0007669"/>
    <property type="project" value="UniProtKB-KW"/>
</dbReference>